<dbReference type="PANTHER" id="PTHR42735:SF1">
    <property type="entry name" value="PYRIDOXAL-DEPENDENT DECARBOXYLASE DOMAIN-CONTAINING PROTEIN 1-RELATED"/>
    <property type="match status" value="1"/>
</dbReference>
<comment type="caution">
    <text evidence="11">The sequence shown here is derived from an EMBL/GenBank/DDBJ whole genome shotgun (WGS) entry which is preliminary data.</text>
</comment>
<dbReference type="Gene3D" id="3.40.640.10">
    <property type="entry name" value="Type I PLP-dependent aspartate aminotransferase-like (Major domain)"/>
    <property type="match status" value="1"/>
</dbReference>
<protein>
    <recommendedName>
        <fullName evidence="6">Pyridoxal-dependent decarboxylase domain-containing protein 1</fullName>
    </recommendedName>
</protein>
<evidence type="ECO:0000256" key="2">
    <source>
        <dbReference type="ARBA" id="ARBA00022793"/>
    </source>
</evidence>
<comment type="similarity">
    <text evidence="5">Belongs to the group II decarboxylase family. Sphingosine-1-phosphate lyase subfamily.</text>
</comment>
<evidence type="ECO:0000256" key="7">
    <source>
        <dbReference type="SAM" id="Coils"/>
    </source>
</evidence>
<evidence type="ECO:0000256" key="6">
    <source>
        <dbReference type="ARBA" id="ARBA00047190"/>
    </source>
</evidence>
<dbReference type="PANTHER" id="PTHR42735">
    <property type="match status" value="1"/>
</dbReference>
<dbReference type="GO" id="GO:0016831">
    <property type="term" value="F:carboxy-lyase activity"/>
    <property type="evidence" value="ECO:0007669"/>
    <property type="project" value="UniProtKB-KW"/>
</dbReference>
<dbReference type="InterPro" id="IPR055102">
    <property type="entry name" value="PDXDC1-like_3rd"/>
</dbReference>
<feature type="coiled-coil region" evidence="7">
    <location>
        <begin position="60"/>
        <end position="87"/>
    </location>
</feature>
<accession>A0ABD0L066</accession>
<dbReference type="Proteomes" id="UP001519460">
    <property type="component" value="Unassembled WGS sequence"/>
</dbReference>
<dbReference type="InterPro" id="IPR015421">
    <property type="entry name" value="PyrdxlP-dep_Trfase_major"/>
</dbReference>
<dbReference type="EMBL" id="JACVVK020000099">
    <property type="protein sequence ID" value="KAK7492827.1"/>
    <property type="molecule type" value="Genomic_DNA"/>
</dbReference>
<dbReference type="AlphaFoldDB" id="A0ABD0L066"/>
<feature type="compositionally biased region" description="Basic and acidic residues" evidence="8">
    <location>
        <begin position="28"/>
        <end position="37"/>
    </location>
</feature>
<feature type="compositionally biased region" description="Low complexity" evidence="8">
    <location>
        <begin position="722"/>
        <end position="732"/>
    </location>
</feature>
<dbReference type="InterPro" id="IPR002129">
    <property type="entry name" value="PyrdxlP-dep_de-COase"/>
</dbReference>
<evidence type="ECO:0000256" key="8">
    <source>
        <dbReference type="SAM" id="MobiDB-lite"/>
    </source>
</evidence>
<evidence type="ECO:0000256" key="1">
    <source>
        <dbReference type="ARBA" id="ARBA00001933"/>
    </source>
</evidence>
<dbReference type="SUPFAM" id="SSF53383">
    <property type="entry name" value="PLP-dependent transferases"/>
    <property type="match status" value="1"/>
</dbReference>
<dbReference type="FunFam" id="3.40.640.10:FF:000036">
    <property type="entry name" value="pyridoxal-dependent decarboxylase domain-containing protein 1 isoform X2"/>
    <property type="match status" value="1"/>
</dbReference>
<name>A0ABD0L066_9CAEN</name>
<evidence type="ECO:0000259" key="9">
    <source>
        <dbReference type="Pfam" id="PF22930"/>
    </source>
</evidence>
<dbReference type="InterPro" id="IPR015422">
    <property type="entry name" value="PyrdxlP-dep_Trfase_small"/>
</dbReference>
<evidence type="ECO:0000256" key="5">
    <source>
        <dbReference type="ARBA" id="ARBA00038302"/>
    </source>
</evidence>
<dbReference type="InterPro" id="IPR050477">
    <property type="entry name" value="GrpII_AminoAcid_Decarb"/>
</dbReference>
<feature type="domain" description="PDXDC1-like third" evidence="10">
    <location>
        <begin position="529"/>
        <end position="634"/>
    </location>
</feature>
<evidence type="ECO:0000256" key="3">
    <source>
        <dbReference type="ARBA" id="ARBA00022898"/>
    </source>
</evidence>
<dbReference type="Pfam" id="PF22930">
    <property type="entry name" value="PDXDC1-like_cen"/>
    <property type="match status" value="1"/>
</dbReference>
<evidence type="ECO:0000259" key="10">
    <source>
        <dbReference type="Pfam" id="PF22937"/>
    </source>
</evidence>
<evidence type="ECO:0000313" key="12">
    <source>
        <dbReference type="Proteomes" id="UP001519460"/>
    </source>
</evidence>
<keyword evidence="2" id="KW-0210">Decarboxylase</keyword>
<dbReference type="InterPro" id="IPR055103">
    <property type="entry name" value="PDXDC1-like_2nd"/>
</dbReference>
<dbReference type="Pfam" id="PF00282">
    <property type="entry name" value="Pyridoxal_deC"/>
    <property type="match status" value="1"/>
</dbReference>
<comment type="cofactor">
    <cofactor evidence="1">
        <name>pyridoxal 5'-phosphate</name>
        <dbReference type="ChEBI" id="CHEBI:597326"/>
    </cofactor>
</comment>
<feature type="compositionally biased region" description="Polar residues" evidence="8">
    <location>
        <begin position="750"/>
        <end position="765"/>
    </location>
</feature>
<evidence type="ECO:0000313" key="11">
    <source>
        <dbReference type="EMBL" id="KAK7492827.1"/>
    </source>
</evidence>
<organism evidence="11 12">
    <name type="scientific">Batillaria attramentaria</name>
    <dbReference type="NCBI Taxonomy" id="370345"/>
    <lineage>
        <taxon>Eukaryota</taxon>
        <taxon>Metazoa</taxon>
        <taxon>Spiralia</taxon>
        <taxon>Lophotrochozoa</taxon>
        <taxon>Mollusca</taxon>
        <taxon>Gastropoda</taxon>
        <taxon>Caenogastropoda</taxon>
        <taxon>Sorbeoconcha</taxon>
        <taxon>Cerithioidea</taxon>
        <taxon>Batillariidae</taxon>
        <taxon>Batillaria</taxon>
    </lineage>
</organism>
<dbReference type="InterPro" id="IPR015424">
    <property type="entry name" value="PyrdxlP-dep_Trfase"/>
</dbReference>
<keyword evidence="7" id="KW-0175">Coiled coil</keyword>
<feature type="region of interest" description="Disordered" evidence="8">
    <location>
        <begin position="1"/>
        <end position="37"/>
    </location>
</feature>
<dbReference type="Gene3D" id="3.90.1150.10">
    <property type="entry name" value="Aspartate Aminotransferase, domain 1"/>
    <property type="match status" value="1"/>
</dbReference>
<reference evidence="11 12" key="1">
    <citation type="journal article" date="2023" name="Sci. Data">
        <title>Genome assembly of the Korean intertidal mud-creeper Batillaria attramentaria.</title>
        <authorList>
            <person name="Patra A.K."/>
            <person name="Ho P.T."/>
            <person name="Jun S."/>
            <person name="Lee S.J."/>
            <person name="Kim Y."/>
            <person name="Won Y.J."/>
        </authorList>
    </citation>
    <scope>NUCLEOTIDE SEQUENCE [LARGE SCALE GENOMIC DNA]</scope>
    <source>
        <strain evidence="11">Wonlab-2016</strain>
    </source>
</reference>
<feature type="region of interest" description="Disordered" evidence="8">
    <location>
        <begin position="716"/>
        <end position="807"/>
    </location>
</feature>
<gene>
    <name evidence="11" type="ORF">BaRGS_00015965</name>
</gene>
<dbReference type="Pfam" id="PF22937">
    <property type="entry name" value="PDXDC1-like_cen2"/>
    <property type="match status" value="1"/>
</dbReference>
<keyword evidence="4" id="KW-0456">Lyase</keyword>
<proteinExistence type="inferred from homology"/>
<feature type="domain" description="PDXDC1/PDXD2 second" evidence="9">
    <location>
        <begin position="416"/>
        <end position="522"/>
    </location>
</feature>
<keyword evidence="3" id="KW-0663">Pyridoxal phosphate</keyword>
<keyword evidence="12" id="KW-1185">Reference proteome</keyword>
<feature type="compositionally biased region" description="Low complexity" evidence="8">
    <location>
        <begin position="773"/>
        <end position="782"/>
    </location>
</feature>
<evidence type="ECO:0000256" key="4">
    <source>
        <dbReference type="ARBA" id="ARBA00023239"/>
    </source>
</evidence>
<sequence length="807" mass="88375">MASWSPREASEPSVPETTESTAPAMERVVPESEHAKTETFLDKAVPSMETGFQKMLNPMLADMERNVAKSTEVLDRIQQQMEAERKARLKKRLSSHIPEALQGGGESGDSVLTKVEQLIFFEEVEGTDEVVLQFEDSCVMYHDDEREGLVRICRLALYHRYPKYATDGFDALYSRPPVIYLSAAARPGLGHYLCLQLGLPLSCICTVPCNTVFGASSKMDVAMLEKLIQDDVAAAKTPVLLLAFAGTPVVGHVDNIQRLQEICKQHNIWLHVEGTYLATLTLFSVPTEVSRAKSGDSLTISPSVWFGIPGLPHATLFKTSDATLTHAAGLNTFNTALKLNCLPIWMSLLTIGHEGIVKRVTFACDLAKLLYDKLDTITTIKQISREKKSTSQRQYKSVAELITKAISALLVFEMVSPTVVFRYGEDTAGPGKVVAPYAVKGEEVEEEDDSDCLYYDALNIWLAEALQASDPKVSIETVEVEREGVCIRYCPIESAPVKGTTKDDVEHFVESLISNLSVLNASTLQRKRFQAIVESQPNLTLVHLHNWAGLGAVSYIPDVYLGRDDLEERDQININNLNAEVVHQLKAKDTAFSIGQAEDGRVCVKFGLITQETDVEELVQLVQTTGREVEESSKFLETMSEMIRKGIEEANKELQKESETKLMHEGVLRQVPMVGSLLNWFSPIKEEVKGRSFNLTSGKIVSTQDTYKYHMQIQEEAGRAQSNSPRVSTSTPPTTPRDGAPAEGRRASEGASTTAGQVRTQLVSQSSPPESPAPGAGPATTPVLFPQGGQGQGDNAGSPAAPVTSAS</sequence>